<dbReference type="AlphaFoldDB" id="L0DMW3"/>
<reference evidence="2 3" key="1">
    <citation type="submission" date="2012-02" db="EMBL/GenBank/DDBJ databases">
        <title>Complete sequence of chromosome of Singulisphaera acidiphila DSM 18658.</title>
        <authorList>
            <consortium name="US DOE Joint Genome Institute (JGI-PGF)"/>
            <person name="Lucas S."/>
            <person name="Copeland A."/>
            <person name="Lapidus A."/>
            <person name="Glavina del Rio T."/>
            <person name="Dalin E."/>
            <person name="Tice H."/>
            <person name="Bruce D."/>
            <person name="Goodwin L."/>
            <person name="Pitluck S."/>
            <person name="Peters L."/>
            <person name="Ovchinnikova G."/>
            <person name="Chertkov O."/>
            <person name="Kyrpides N."/>
            <person name="Mavromatis K."/>
            <person name="Ivanova N."/>
            <person name="Brettin T."/>
            <person name="Detter J.C."/>
            <person name="Han C."/>
            <person name="Larimer F."/>
            <person name="Land M."/>
            <person name="Hauser L."/>
            <person name="Markowitz V."/>
            <person name="Cheng J.-F."/>
            <person name="Hugenholtz P."/>
            <person name="Woyke T."/>
            <person name="Wu D."/>
            <person name="Tindall B."/>
            <person name="Pomrenke H."/>
            <person name="Brambilla E."/>
            <person name="Klenk H.-P."/>
            <person name="Eisen J.A."/>
        </authorList>
    </citation>
    <scope>NUCLEOTIDE SEQUENCE [LARGE SCALE GENOMIC DNA]</scope>
    <source>
        <strain evidence="3">ATCC BAA-1392 / DSM 18658 / VKM B-2454 / MOB10</strain>
    </source>
</reference>
<dbReference type="GO" id="GO:0016758">
    <property type="term" value="F:hexosyltransferase activity"/>
    <property type="evidence" value="ECO:0007669"/>
    <property type="project" value="TreeGrafter"/>
</dbReference>
<dbReference type="InterPro" id="IPR050194">
    <property type="entry name" value="Glycosyltransferase_grp1"/>
</dbReference>
<sequence length="405" mass="44764">MPTTLAISFTNFGPYHLARLRALAHALDAGGGRLIAYEIAGTERLYPWVREQGKEPFEWVTLFPNRTLETLSKSACSKAIHDVLKRDRPDVVAAVGYSRPESTAILRWAGREGRPAILMSESQAIDHPRVWWKEAVKRIRVRRFSSALVGGPPHRNYLVDLGMPRDRIVLGYNAVDNDRYAEQAERARQTLEGQQGLPRSPFFLAVSRFAPEKNLVRLVRAYARYRISVPKEGAWDLVLCGDGPGAAEVEEAVASSGFAGSIHRPGFLQADELSRWYAFASAFVHPSLMEPWGLVVNEAAACGLPLLISDRAGCGETLVPDLPDSTGRRFDPHDVEAMSDSLVWMASLSAAERQAMGRRASAVVAEWGPERFAQGTLEAMELALPTLKQRWVSPPVTPSRGLLSR</sequence>
<dbReference type="Proteomes" id="UP000010798">
    <property type="component" value="Chromosome"/>
</dbReference>
<dbReference type="STRING" id="886293.Sinac_5888"/>
<gene>
    <name evidence="2" type="ordered locus">Sinac_5888</name>
</gene>
<dbReference type="PANTHER" id="PTHR45947:SF3">
    <property type="entry name" value="SULFOQUINOVOSYL TRANSFERASE SQD2"/>
    <property type="match status" value="1"/>
</dbReference>
<dbReference type="PANTHER" id="PTHR45947">
    <property type="entry name" value="SULFOQUINOVOSYL TRANSFERASE SQD2"/>
    <property type="match status" value="1"/>
</dbReference>
<dbReference type="eggNOG" id="COG0438">
    <property type="taxonomic scope" value="Bacteria"/>
</dbReference>
<dbReference type="HOGENOM" id="CLU_009583_5_1_0"/>
<organism evidence="2 3">
    <name type="scientific">Singulisphaera acidiphila (strain ATCC BAA-1392 / DSM 18658 / VKM B-2454 / MOB10)</name>
    <dbReference type="NCBI Taxonomy" id="886293"/>
    <lineage>
        <taxon>Bacteria</taxon>
        <taxon>Pseudomonadati</taxon>
        <taxon>Planctomycetota</taxon>
        <taxon>Planctomycetia</taxon>
        <taxon>Isosphaerales</taxon>
        <taxon>Isosphaeraceae</taxon>
        <taxon>Singulisphaera</taxon>
    </lineage>
</organism>
<dbReference type="EMBL" id="CP003364">
    <property type="protein sequence ID" value="AGA30006.1"/>
    <property type="molecule type" value="Genomic_DNA"/>
</dbReference>
<protein>
    <submittedName>
        <fullName evidence="2">Glycosyltransferase</fullName>
    </submittedName>
</protein>
<keyword evidence="3" id="KW-1185">Reference proteome</keyword>
<dbReference type="Gene3D" id="3.40.50.2000">
    <property type="entry name" value="Glycogen Phosphorylase B"/>
    <property type="match status" value="2"/>
</dbReference>
<feature type="domain" description="Glycosyl transferase family 1" evidence="1">
    <location>
        <begin position="196"/>
        <end position="360"/>
    </location>
</feature>
<dbReference type="CDD" id="cd03801">
    <property type="entry name" value="GT4_PimA-like"/>
    <property type="match status" value="1"/>
</dbReference>
<dbReference type="Pfam" id="PF00534">
    <property type="entry name" value="Glycos_transf_1"/>
    <property type="match status" value="1"/>
</dbReference>
<dbReference type="RefSeq" id="WP_015249102.1">
    <property type="nucleotide sequence ID" value="NC_019892.1"/>
</dbReference>
<name>L0DMW3_SINAD</name>
<dbReference type="InterPro" id="IPR001296">
    <property type="entry name" value="Glyco_trans_1"/>
</dbReference>
<keyword evidence="2" id="KW-0808">Transferase</keyword>
<evidence type="ECO:0000313" key="2">
    <source>
        <dbReference type="EMBL" id="AGA30006.1"/>
    </source>
</evidence>
<evidence type="ECO:0000313" key="3">
    <source>
        <dbReference type="Proteomes" id="UP000010798"/>
    </source>
</evidence>
<dbReference type="KEGG" id="saci:Sinac_5888"/>
<accession>L0DMW3</accession>
<proteinExistence type="predicted"/>
<evidence type="ECO:0000259" key="1">
    <source>
        <dbReference type="Pfam" id="PF00534"/>
    </source>
</evidence>
<dbReference type="SUPFAM" id="SSF53756">
    <property type="entry name" value="UDP-Glycosyltransferase/glycogen phosphorylase"/>
    <property type="match status" value="1"/>
</dbReference>
<dbReference type="OrthoDB" id="9811902at2"/>